<reference evidence="7" key="1">
    <citation type="submission" date="2018-05" db="EMBL/GenBank/DDBJ databases">
        <title>Draft genome of Mucuna pruriens seed.</title>
        <authorList>
            <person name="Nnadi N.E."/>
            <person name="Vos R."/>
            <person name="Hasami M.H."/>
            <person name="Devisetty U.K."/>
            <person name="Aguiy J.C."/>
        </authorList>
    </citation>
    <scope>NUCLEOTIDE SEQUENCE [LARGE SCALE GENOMIC DNA]</scope>
    <source>
        <strain evidence="7">JCA_2017</strain>
    </source>
</reference>
<dbReference type="Gene3D" id="1.25.40.90">
    <property type="match status" value="1"/>
</dbReference>
<feature type="compositionally biased region" description="Polar residues" evidence="5">
    <location>
        <begin position="234"/>
        <end position="254"/>
    </location>
</feature>
<dbReference type="AlphaFoldDB" id="A0A371HFL5"/>
<comment type="caution">
    <text evidence="7">The sequence shown here is derived from an EMBL/GenBank/DDBJ whole genome shotgun (WGS) entry which is preliminary data.</text>
</comment>
<keyword evidence="8" id="KW-1185">Reference proteome</keyword>
<feature type="compositionally biased region" description="Basic and acidic residues" evidence="5">
    <location>
        <begin position="258"/>
        <end position="272"/>
    </location>
</feature>
<feature type="region of interest" description="Disordered" evidence="5">
    <location>
        <begin position="234"/>
        <end position="272"/>
    </location>
</feature>
<evidence type="ECO:0000256" key="2">
    <source>
        <dbReference type="ARBA" id="ARBA00004601"/>
    </source>
</evidence>
<accession>A0A371HFL5</accession>
<comment type="subcellular location">
    <subcellularLocation>
        <location evidence="1">Cytoplasmic vesicle</location>
        <location evidence="1">Clathrin-coated vesicle</location>
    </subcellularLocation>
    <subcellularLocation>
        <location evidence="2">Golgi apparatus</location>
        <location evidence="2">trans-Golgi network</location>
    </subcellularLocation>
</comment>
<protein>
    <submittedName>
        <fullName evidence="7">VHS domain-containing protein</fullName>
    </submittedName>
</protein>
<dbReference type="InterPro" id="IPR002014">
    <property type="entry name" value="VHS_dom"/>
</dbReference>
<keyword evidence="3" id="KW-0333">Golgi apparatus</keyword>
<dbReference type="InterPro" id="IPR013809">
    <property type="entry name" value="ENTH"/>
</dbReference>
<dbReference type="InterPro" id="IPR008942">
    <property type="entry name" value="ENTH_VHS"/>
</dbReference>
<dbReference type="EMBL" id="QJKJ01002740">
    <property type="protein sequence ID" value="RDY01569.1"/>
    <property type="molecule type" value="Genomic_DNA"/>
</dbReference>
<dbReference type="InterPro" id="IPR035802">
    <property type="entry name" value="ENTH/VHS_tepsin"/>
</dbReference>
<evidence type="ECO:0000256" key="5">
    <source>
        <dbReference type="SAM" id="MobiDB-lite"/>
    </source>
</evidence>
<dbReference type="PROSITE" id="PS50179">
    <property type="entry name" value="VHS"/>
    <property type="match status" value="1"/>
</dbReference>
<evidence type="ECO:0000256" key="3">
    <source>
        <dbReference type="ARBA" id="ARBA00023034"/>
    </source>
</evidence>
<name>A0A371HFL5_MUCPR</name>
<keyword evidence="4" id="KW-0968">Cytoplasmic vesicle</keyword>
<dbReference type="PANTHER" id="PTHR21514">
    <property type="entry name" value="AP-4 COMPLEX ACCESSORY SUBUNIT TEPSIN"/>
    <property type="match status" value="1"/>
</dbReference>
<dbReference type="InterPro" id="IPR039273">
    <property type="entry name" value="TEPSIN"/>
</dbReference>
<dbReference type="PANTHER" id="PTHR21514:SF0">
    <property type="entry name" value="AP-4 COMPLEX ACCESSORY SUBUNIT TEPSIN"/>
    <property type="match status" value="1"/>
</dbReference>
<feature type="domain" description="VHS" evidence="6">
    <location>
        <begin position="35"/>
        <end position="89"/>
    </location>
</feature>
<dbReference type="GO" id="GO:0035091">
    <property type="term" value="F:phosphatidylinositol binding"/>
    <property type="evidence" value="ECO:0007669"/>
    <property type="project" value="InterPro"/>
</dbReference>
<proteinExistence type="predicted"/>
<sequence>MESGRRAVESYWRWRLIDSVTSDEDKVAPVYKLEEICELLRSSHPNIVKELSEFILKRLDHKSPIVKQKALRLIKYTVGKCGTEFRREMQRHSAVIRQLLTYKGQLDPLKGDALNKAVRDSAQEAISAVFSADDNNKPAPSAPADLNRRIQGFGNTNFQGPSQDKKSFLSGVVDLGSATIKQGLSALTQGHSSLIKNEAGSGTYMGNNLRGSLNAETERGDIYEPVAYRSETQSASGLLKNQSGGPWNQDTSVTRMEISNEKTDSESKTREDRLVETVASSGGVRLQPTRDAIQRLQSWMPWLYVMPLNESSNLQRGRHVCCVDISEKNTNSYVRVKAVCVLESILRKKDDDHFSQMASYFAENNDLVLRCSESPQASLREKANKSNYRDKRNHPISNSLVGSRQVLSLLGGGQLNSAINSEKAVKMDSAAIAELPDLIDTGDLNDYHGTGDTIKSTNDQNIANLTSSTPPARADDLFGNFINSGVASNELKNDDDPFADVSFHSNDNKEHADIFSTMTVGDDKLGHHGLGNRSEPESIEIFASNSRHRNNGEFVDDILAGLSIDENTSSTIQKATSPVMQSESLFSGLNNHVSHLGPDNGLGSMLGSQAVGFNVNSMFPSGHLPYTMQPGIMLNQPYSSQPLNYGAMGNLLAQQQFLATMSNFQHLNNVNKHDDSTAQNAGPNGRTPIPDIFQSKFSTQTPSSMINSSKKEETKAFDFISDHLATAYDSRRMLFDSSMSTTQYMTKVLHVEEEEMLTTVEIFDLIPGTTSNTLITKDNNGGRIVLKACHQCHYFRFKNHESVPMTPKFLFWWENNNYIQGTAVRRFSMKCYVYAHDDYDLIGILESLNPNDAYFSSIPINVTSPYPKEKKKGNFEKGKQEQGLVVSVDIVYANKRSAEDSTNWL</sequence>
<dbReference type="SMART" id="SM00288">
    <property type="entry name" value="VHS"/>
    <property type="match status" value="1"/>
</dbReference>
<evidence type="ECO:0000256" key="4">
    <source>
        <dbReference type="ARBA" id="ARBA00023329"/>
    </source>
</evidence>
<dbReference type="Pfam" id="PF01417">
    <property type="entry name" value="ENTH"/>
    <property type="match status" value="1"/>
</dbReference>
<dbReference type="SUPFAM" id="SSF48464">
    <property type="entry name" value="ENTH/VHS domain"/>
    <property type="match status" value="1"/>
</dbReference>
<evidence type="ECO:0000259" key="6">
    <source>
        <dbReference type="PROSITE" id="PS50179"/>
    </source>
</evidence>
<evidence type="ECO:0000256" key="1">
    <source>
        <dbReference type="ARBA" id="ARBA00004132"/>
    </source>
</evidence>
<dbReference type="GO" id="GO:0030136">
    <property type="term" value="C:clathrin-coated vesicle"/>
    <property type="evidence" value="ECO:0007669"/>
    <property type="project" value="UniProtKB-SubCell"/>
</dbReference>
<dbReference type="Proteomes" id="UP000257109">
    <property type="component" value="Unassembled WGS sequence"/>
</dbReference>
<evidence type="ECO:0000313" key="7">
    <source>
        <dbReference type="EMBL" id="RDY01569.1"/>
    </source>
</evidence>
<gene>
    <name evidence="7" type="ORF">CR513_15090</name>
</gene>
<dbReference type="CDD" id="cd03572">
    <property type="entry name" value="ENTH_like_Tepsin"/>
    <property type="match status" value="1"/>
</dbReference>
<organism evidence="7 8">
    <name type="scientific">Mucuna pruriens</name>
    <name type="common">Velvet bean</name>
    <name type="synonym">Dolichos pruriens</name>
    <dbReference type="NCBI Taxonomy" id="157652"/>
    <lineage>
        <taxon>Eukaryota</taxon>
        <taxon>Viridiplantae</taxon>
        <taxon>Streptophyta</taxon>
        <taxon>Embryophyta</taxon>
        <taxon>Tracheophyta</taxon>
        <taxon>Spermatophyta</taxon>
        <taxon>Magnoliopsida</taxon>
        <taxon>eudicotyledons</taxon>
        <taxon>Gunneridae</taxon>
        <taxon>Pentapetalae</taxon>
        <taxon>rosids</taxon>
        <taxon>fabids</taxon>
        <taxon>Fabales</taxon>
        <taxon>Fabaceae</taxon>
        <taxon>Papilionoideae</taxon>
        <taxon>50 kb inversion clade</taxon>
        <taxon>NPAAA clade</taxon>
        <taxon>indigoferoid/millettioid clade</taxon>
        <taxon>Phaseoleae</taxon>
        <taxon>Mucuna</taxon>
    </lineage>
</organism>
<evidence type="ECO:0000313" key="8">
    <source>
        <dbReference type="Proteomes" id="UP000257109"/>
    </source>
</evidence>
<dbReference type="GO" id="GO:0032588">
    <property type="term" value="C:trans-Golgi network membrane"/>
    <property type="evidence" value="ECO:0007669"/>
    <property type="project" value="TreeGrafter"/>
</dbReference>
<dbReference type="OrthoDB" id="118154at2759"/>
<dbReference type="GO" id="GO:0043130">
    <property type="term" value="F:ubiquitin binding"/>
    <property type="evidence" value="ECO:0007669"/>
    <property type="project" value="InterPro"/>
</dbReference>